<dbReference type="InterPro" id="IPR016039">
    <property type="entry name" value="Thiolase-like"/>
</dbReference>
<dbReference type="InterPro" id="IPR055140">
    <property type="entry name" value="Thiolase_C_2"/>
</dbReference>
<evidence type="ECO:0000313" key="3">
    <source>
        <dbReference type="EMBL" id="SDG33752.1"/>
    </source>
</evidence>
<organism evidence="3 4">
    <name type="scientific">Celeribacter baekdonensis</name>
    <dbReference type="NCBI Taxonomy" id="875171"/>
    <lineage>
        <taxon>Bacteria</taxon>
        <taxon>Pseudomonadati</taxon>
        <taxon>Pseudomonadota</taxon>
        <taxon>Alphaproteobacteria</taxon>
        <taxon>Rhodobacterales</taxon>
        <taxon>Roseobacteraceae</taxon>
        <taxon>Celeribacter</taxon>
    </lineage>
</organism>
<dbReference type="InterPro" id="IPR020616">
    <property type="entry name" value="Thiolase_N"/>
</dbReference>
<dbReference type="InterPro" id="IPR002155">
    <property type="entry name" value="Thiolase"/>
</dbReference>
<dbReference type="AlphaFoldDB" id="A0A1G7TF71"/>
<gene>
    <name evidence="3" type="ORF">SAMN04488117_11731</name>
</gene>
<dbReference type="PANTHER" id="PTHR42870:SF1">
    <property type="entry name" value="NON-SPECIFIC LIPID-TRANSFER PROTEIN-LIKE 2"/>
    <property type="match status" value="1"/>
</dbReference>
<dbReference type="CDD" id="cd00829">
    <property type="entry name" value="SCP-x_thiolase"/>
    <property type="match status" value="1"/>
</dbReference>
<dbReference type="Gene3D" id="3.40.47.10">
    <property type="match status" value="1"/>
</dbReference>
<feature type="domain" description="Thiolase C-terminal" evidence="2">
    <location>
        <begin position="277"/>
        <end position="399"/>
    </location>
</feature>
<dbReference type="Pfam" id="PF22691">
    <property type="entry name" value="Thiolase_C_1"/>
    <property type="match status" value="1"/>
</dbReference>
<keyword evidence="3" id="KW-0808">Transferase</keyword>
<accession>A0A1G7TF71</accession>
<evidence type="ECO:0000313" key="4">
    <source>
        <dbReference type="Proteomes" id="UP000182284"/>
    </source>
</evidence>
<dbReference type="GO" id="GO:0003988">
    <property type="term" value="F:acetyl-CoA C-acyltransferase activity"/>
    <property type="evidence" value="ECO:0007669"/>
    <property type="project" value="UniProtKB-ARBA"/>
</dbReference>
<dbReference type="OrthoDB" id="9790314at2"/>
<proteinExistence type="predicted"/>
<dbReference type="RefSeq" id="WP_009808031.1">
    <property type="nucleotide sequence ID" value="NZ_FNBL01000017.1"/>
</dbReference>
<reference evidence="3 4" key="1">
    <citation type="submission" date="2016-10" db="EMBL/GenBank/DDBJ databases">
        <authorList>
            <person name="de Groot N.N."/>
        </authorList>
    </citation>
    <scope>NUCLEOTIDE SEQUENCE [LARGE SCALE GENOMIC DNA]</scope>
    <source>
        <strain evidence="3 4">DSM 27375</strain>
    </source>
</reference>
<evidence type="ECO:0000259" key="2">
    <source>
        <dbReference type="Pfam" id="PF22691"/>
    </source>
</evidence>
<dbReference type="Proteomes" id="UP000182284">
    <property type="component" value="Unassembled WGS sequence"/>
</dbReference>
<dbReference type="PANTHER" id="PTHR42870">
    <property type="entry name" value="ACETYL-COA C-ACETYLTRANSFERASE"/>
    <property type="match status" value="1"/>
</dbReference>
<name>A0A1G7TF71_9RHOB</name>
<protein>
    <submittedName>
        <fullName evidence="3">Acetyl-CoA acetyltransferase</fullName>
    </submittedName>
</protein>
<dbReference type="PIRSF" id="PIRSF000429">
    <property type="entry name" value="Ac-CoA_Ac_transf"/>
    <property type="match status" value="1"/>
</dbReference>
<sequence>MTKIYIAGVAMTKMGRLDGATVKSLTCEAVDGAMADAGIGKDDIQAAYYANTTQRHLEAQLMIPGQITLREMGFEGIPMVNVENACASGSTALNLAAQFLKAGEGDVALAVGAEKMWTGDKAKMFSFFDGAWDVSTVEENTEKLMALGKGIDVPNDTTSDKPFSVFMAIYGAFGLAHMRTFGTTQKQIAAIAAKNHMHSVENEKAQFRAPYTVDEILSAPPITYPLTLPMCAPMSDGGAAAVLMTEAGLKKFGISRDRAIEVRASVIQTGSNRAPEDYENHLTAIAARRAYEIAGIGPQDVSVAEVHDATAVGELIQIENLGLFPFGEGGAASERGDTSIGGRVPVNPSGGLECKGHPIGATGLGQVYELVSQLRGECGPRQVEGARIAIAENGGGLIGIEEAVASILILGR</sequence>
<feature type="domain" description="Thiolase N-terminal" evidence="1">
    <location>
        <begin position="4"/>
        <end position="209"/>
    </location>
</feature>
<evidence type="ECO:0000259" key="1">
    <source>
        <dbReference type="Pfam" id="PF00108"/>
    </source>
</evidence>
<dbReference type="Pfam" id="PF00108">
    <property type="entry name" value="Thiolase_N"/>
    <property type="match status" value="1"/>
</dbReference>
<dbReference type="SUPFAM" id="SSF53901">
    <property type="entry name" value="Thiolase-like"/>
    <property type="match status" value="2"/>
</dbReference>
<dbReference type="EMBL" id="FNBL01000017">
    <property type="protein sequence ID" value="SDG33752.1"/>
    <property type="molecule type" value="Genomic_DNA"/>
</dbReference>